<dbReference type="EMBL" id="LN732581">
    <property type="protein sequence ID" value="CEP15571.1"/>
    <property type="molecule type" value="Genomic_DNA"/>
</dbReference>
<keyword evidence="2" id="KW-1185">Reference proteome</keyword>
<evidence type="ECO:0000313" key="1">
    <source>
        <dbReference type="EMBL" id="CEP15571.1"/>
    </source>
</evidence>
<sequence length="147" mass="16684">MEIGCGEAGRDAEEFDTKANQLVTFAGSGRFIRGHKRRSIKSLLQQYESKVGDSVVIADEYHSTITCNSRFQRNKKQVRRLSSGKYETINEAVVCYSSNCPRRKQKKATTTNRNAKEAKNILLIGFSMMISDRNSVLPLFNRNKTNK</sequence>
<accession>A0A0B7NDS4</accession>
<proteinExistence type="predicted"/>
<dbReference type="Proteomes" id="UP000054107">
    <property type="component" value="Unassembled WGS sequence"/>
</dbReference>
<reference evidence="1 2" key="1">
    <citation type="submission" date="2014-09" db="EMBL/GenBank/DDBJ databases">
        <authorList>
            <person name="Ellenberger Sabrina"/>
        </authorList>
    </citation>
    <scope>NUCLEOTIDE SEQUENCE [LARGE SCALE GENOMIC DNA]</scope>
    <source>
        <strain evidence="1 2">CBS 412.66</strain>
    </source>
</reference>
<gene>
    <name evidence="1" type="primary">PARPA_09806.1 scaffold 39042</name>
</gene>
<dbReference type="AlphaFoldDB" id="A0A0B7NDS4"/>
<protein>
    <submittedName>
        <fullName evidence="1">Uncharacterized protein</fullName>
    </submittedName>
</protein>
<dbReference type="STRING" id="35722.A0A0B7NDS4"/>
<dbReference type="OrthoDB" id="2288957at2759"/>
<name>A0A0B7NDS4_9FUNG</name>
<evidence type="ECO:0000313" key="2">
    <source>
        <dbReference type="Proteomes" id="UP000054107"/>
    </source>
</evidence>
<organism evidence="1 2">
    <name type="scientific">Parasitella parasitica</name>
    <dbReference type="NCBI Taxonomy" id="35722"/>
    <lineage>
        <taxon>Eukaryota</taxon>
        <taxon>Fungi</taxon>
        <taxon>Fungi incertae sedis</taxon>
        <taxon>Mucoromycota</taxon>
        <taxon>Mucoromycotina</taxon>
        <taxon>Mucoromycetes</taxon>
        <taxon>Mucorales</taxon>
        <taxon>Mucorineae</taxon>
        <taxon>Mucoraceae</taxon>
        <taxon>Parasitella</taxon>
    </lineage>
</organism>